<dbReference type="SUPFAM" id="SSF53697">
    <property type="entry name" value="SIS domain"/>
    <property type="match status" value="1"/>
</dbReference>
<evidence type="ECO:0000256" key="2">
    <source>
        <dbReference type="ARBA" id="ARBA00023125"/>
    </source>
</evidence>
<dbReference type="PANTHER" id="PTHR30514:SF1">
    <property type="entry name" value="HTH-TYPE TRANSCRIPTIONAL REGULATOR HEXR-RELATED"/>
    <property type="match status" value="1"/>
</dbReference>
<dbReference type="InterPro" id="IPR046348">
    <property type="entry name" value="SIS_dom_sf"/>
</dbReference>
<name>A0A0K1JFM7_9MICO</name>
<dbReference type="InterPro" id="IPR035472">
    <property type="entry name" value="RpiR-like_SIS"/>
</dbReference>
<dbReference type="PROSITE" id="PS51464">
    <property type="entry name" value="SIS"/>
    <property type="match status" value="1"/>
</dbReference>
<evidence type="ECO:0000256" key="3">
    <source>
        <dbReference type="ARBA" id="ARBA00023163"/>
    </source>
</evidence>
<feature type="region of interest" description="Disordered" evidence="4">
    <location>
        <begin position="287"/>
        <end position="308"/>
    </location>
</feature>
<feature type="domain" description="SIS" evidence="6">
    <location>
        <begin position="135"/>
        <end position="275"/>
    </location>
</feature>
<feature type="compositionally biased region" description="Basic and acidic residues" evidence="4">
    <location>
        <begin position="299"/>
        <end position="308"/>
    </location>
</feature>
<evidence type="ECO:0000313" key="7">
    <source>
        <dbReference type="EMBL" id="AKU15506.1"/>
    </source>
</evidence>
<dbReference type="InterPro" id="IPR047640">
    <property type="entry name" value="RpiR-like"/>
</dbReference>
<dbReference type="EMBL" id="CP011112">
    <property type="protein sequence ID" value="AKU15506.1"/>
    <property type="molecule type" value="Genomic_DNA"/>
</dbReference>
<dbReference type="Gene3D" id="1.10.10.10">
    <property type="entry name" value="Winged helix-like DNA-binding domain superfamily/Winged helix DNA-binding domain"/>
    <property type="match status" value="1"/>
</dbReference>
<dbReference type="CDD" id="cd05013">
    <property type="entry name" value="SIS_RpiR"/>
    <property type="match status" value="1"/>
</dbReference>
<dbReference type="InterPro" id="IPR009057">
    <property type="entry name" value="Homeodomain-like_sf"/>
</dbReference>
<dbReference type="RefSeq" id="WP_052590420.1">
    <property type="nucleotide sequence ID" value="NZ_CP011112.1"/>
</dbReference>
<dbReference type="OrthoDB" id="370421at2"/>
<dbReference type="Proteomes" id="UP000066480">
    <property type="component" value="Chromosome"/>
</dbReference>
<dbReference type="PROSITE" id="PS51071">
    <property type="entry name" value="HTH_RPIR"/>
    <property type="match status" value="1"/>
</dbReference>
<dbReference type="KEGG" id="lmoi:VV02_05930"/>
<evidence type="ECO:0000313" key="8">
    <source>
        <dbReference type="Proteomes" id="UP000066480"/>
    </source>
</evidence>
<dbReference type="GO" id="GO:0003677">
    <property type="term" value="F:DNA binding"/>
    <property type="evidence" value="ECO:0007669"/>
    <property type="project" value="UniProtKB-KW"/>
</dbReference>
<dbReference type="Pfam" id="PF01418">
    <property type="entry name" value="HTH_6"/>
    <property type="match status" value="1"/>
</dbReference>
<proteinExistence type="predicted"/>
<evidence type="ECO:0000256" key="1">
    <source>
        <dbReference type="ARBA" id="ARBA00023015"/>
    </source>
</evidence>
<reference evidence="7 8" key="1">
    <citation type="submission" date="2015-03" db="EMBL/GenBank/DDBJ databases">
        <title>Luteipulveratus halotolerans sp. nov., a novel actinobacterium (Dermacoccaceae) from Sarawak, Malaysia.</title>
        <authorList>
            <person name="Juboi H."/>
            <person name="Basik A."/>
            <person name="Shamsul S.S."/>
            <person name="Arnold P."/>
            <person name="Schmitt E.K."/>
            <person name="Sanglier J.-J."/>
            <person name="Yeo T."/>
        </authorList>
    </citation>
    <scope>NUCLEOTIDE SEQUENCE [LARGE SCALE GENOMIC DNA]</scope>
    <source>
        <strain evidence="7 8">MN07-A0370</strain>
    </source>
</reference>
<dbReference type="GO" id="GO:1901135">
    <property type="term" value="P:carbohydrate derivative metabolic process"/>
    <property type="evidence" value="ECO:0007669"/>
    <property type="project" value="InterPro"/>
</dbReference>
<keyword evidence="3" id="KW-0804">Transcription</keyword>
<dbReference type="InterPro" id="IPR000281">
    <property type="entry name" value="HTH_RpiR"/>
</dbReference>
<evidence type="ECO:0000259" key="6">
    <source>
        <dbReference type="PROSITE" id="PS51464"/>
    </source>
</evidence>
<accession>A0A0K1JFM7</accession>
<dbReference type="PANTHER" id="PTHR30514">
    <property type="entry name" value="GLUCOKINASE"/>
    <property type="match status" value="1"/>
</dbReference>
<dbReference type="SUPFAM" id="SSF46689">
    <property type="entry name" value="Homeodomain-like"/>
    <property type="match status" value="1"/>
</dbReference>
<gene>
    <name evidence="7" type="ORF">VV02_05930</name>
</gene>
<dbReference type="GO" id="GO:0097367">
    <property type="term" value="F:carbohydrate derivative binding"/>
    <property type="evidence" value="ECO:0007669"/>
    <property type="project" value="InterPro"/>
</dbReference>
<dbReference type="Pfam" id="PF01380">
    <property type="entry name" value="SIS"/>
    <property type="match status" value="1"/>
</dbReference>
<dbReference type="GO" id="GO:0003700">
    <property type="term" value="F:DNA-binding transcription factor activity"/>
    <property type="evidence" value="ECO:0007669"/>
    <property type="project" value="InterPro"/>
</dbReference>
<evidence type="ECO:0000259" key="5">
    <source>
        <dbReference type="PROSITE" id="PS51071"/>
    </source>
</evidence>
<dbReference type="InterPro" id="IPR036388">
    <property type="entry name" value="WH-like_DNA-bd_sf"/>
</dbReference>
<sequence length="308" mass="32782">MKALRGRAYGAQQRIRLHRSEMSSAMAKLADLILADPAAPIELSITELAERAGTSAATVTRFCRVLGYSGYVALRVGVASDIGRGDAQASWRTDIGQAFGPDDSVEDVVQALVSSHTRSIETTASTLDLADLEEVAVRIAEGRQVDLYGVGGSGVMAVELQSRLYRIGLNAHAWTEVHAGLASAAIQSEDSVAIGISHTGATQETIQMLAQARSAGAFTVAITSKAGSPLTDFARKSLTSATIEHYLQPDDLSAKHSQLFVVDVLYLLVAQQDFVRTTTNLAASAMAVSPHRKAPRGVRHNERKEGAR</sequence>
<dbReference type="Gene3D" id="3.40.50.10490">
    <property type="entry name" value="Glucose-6-phosphate isomerase like protein, domain 1"/>
    <property type="match status" value="1"/>
</dbReference>
<dbReference type="STRING" id="571913.VV02_05930"/>
<organism evidence="7 8">
    <name type="scientific">Luteipulveratus mongoliensis</name>
    <dbReference type="NCBI Taxonomy" id="571913"/>
    <lineage>
        <taxon>Bacteria</taxon>
        <taxon>Bacillati</taxon>
        <taxon>Actinomycetota</taxon>
        <taxon>Actinomycetes</taxon>
        <taxon>Micrococcales</taxon>
        <taxon>Dermacoccaceae</taxon>
        <taxon>Luteipulveratus</taxon>
    </lineage>
</organism>
<feature type="domain" description="HTH rpiR-type" evidence="5">
    <location>
        <begin position="9"/>
        <end position="85"/>
    </location>
</feature>
<dbReference type="AlphaFoldDB" id="A0A0K1JFM7"/>
<dbReference type="PATRIC" id="fig|571913.6.peg.1209"/>
<keyword evidence="2" id="KW-0238">DNA-binding</keyword>
<dbReference type="InterPro" id="IPR001347">
    <property type="entry name" value="SIS_dom"/>
</dbReference>
<keyword evidence="8" id="KW-1185">Reference proteome</keyword>
<protein>
    <submittedName>
        <fullName evidence="7">RpiR family transcriptional regulator</fullName>
    </submittedName>
</protein>
<evidence type="ECO:0000256" key="4">
    <source>
        <dbReference type="SAM" id="MobiDB-lite"/>
    </source>
</evidence>
<keyword evidence="1" id="KW-0805">Transcription regulation</keyword>